<evidence type="ECO:0000256" key="2">
    <source>
        <dbReference type="ARBA" id="ARBA00022448"/>
    </source>
</evidence>
<dbReference type="EMBL" id="CAFBOJ010000104">
    <property type="protein sequence ID" value="CAB4984506.1"/>
    <property type="molecule type" value="Genomic_DNA"/>
</dbReference>
<evidence type="ECO:0000313" key="10">
    <source>
        <dbReference type="EMBL" id="CAB4697348.1"/>
    </source>
</evidence>
<dbReference type="AlphaFoldDB" id="A0A6J7B779"/>
<keyword evidence="5 8" id="KW-0812">Transmembrane</keyword>
<dbReference type="CDD" id="cd06579">
    <property type="entry name" value="TM_PBP1_transp_AraH_like"/>
    <property type="match status" value="1"/>
</dbReference>
<feature type="transmembrane region" description="Helical" evidence="8">
    <location>
        <begin position="167"/>
        <end position="188"/>
    </location>
</feature>
<evidence type="ECO:0000256" key="6">
    <source>
        <dbReference type="ARBA" id="ARBA00022989"/>
    </source>
</evidence>
<dbReference type="EMBL" id="CAEZWO010000011">
    <property type="protein sequence ID" value="CAB4651917.1"/>
    <property type="molecule type" value="Genomic_DNA"/>
</dbReference>
<feature type="transmembrane region" description="Helical" evidence="8">
    <location>
        <begin position="19"/>
        <end position="37"/>
    </location>
</feature>
<keyword evidence="7 8" id="KW-0472">Membrane</keyword>
<evidence type="ECO:0000256" key="1">
    <source>
        <dbReference type="ARBA" id="ARBA00004651"/>
    </source>
</evidence>
<evidence type="ECO:0000256" key="3">
    <source>
        <dbReference type="ARBA" id="ARBA00022475"/>
    </source>
</evidence>
<evidence type="ECO:0000313" key="13">
    <source>
        <dbReference type="EMBL" id="CAB4839779.1"/>
    </source>
</evidence>
<keyword evidence="4" id="KW-0997">Cell inner membrane</keyword>
<evidence type="ECO:0000256" key="8">
    <source>
        <dbReference type="SAM" id="Phobius"/>
    </source>
</evidence>
<dbReference type="PANTHER" id="PTHR32196">
    <property type="entry name" value="ABC TRANSPORTER PERMEASE PROTEIN YPHD-RELATED-RELATED"/>
    <property type="match status" value="1"/>
</dbReference>
<evidence type="ECO:0000313" key="14">
    <source>
        <dbReference type="EMBL" id="CAB4984506.1"/>
    </source>
</evidence>
<feature type="transmembrane region" description="Helical" evidence="8">
    <location>
        <begin position="129"/>
        <end position="146"/>
    </location>
</feature>
<dbReference type="EMBL" id="CAFAZX010000003">
    <property type="protein sequence ID" value="CAB4839779.1"/>
    <property type="molecule type" value="Genomic_DNA"/>
</dbReference>
<evidence type="ECO:0000256" key="5">
    <source>
        <dbReference type="ARBA" id="ARBA00022692"/>
    </source>
</evidence>
<evidence type="ECO:0000313" key="15">
    <source>
        <dbReference type="EMBL" id="CAB5076247.1"/>
    </source>
</evidence>
<name>A0A6J7B779_9ZZZZ</name>
<feature type="transmembrane region" description="Helical" evidence="8">
    <location>
        <begin position="99"/>
        <end position="123"/>
    </location>
</feature>
<feature type="transmembrane region" description="Helical" evidence="8">
    <location>
        <begin position="249"/>
        <end position="267"/>
    </location>
</feature>
<feature type="transmembrane region" description="Helical" evidence="8">
    <location>
        <begin position="57"/>
        <end position="87"/>
    </location>
</feature>
<organism evidence="13">
    <name type="scientific">freshwater metagenome</name>
    <dbReference type="NCBI Taxonomy" id="449393"/>
    <lineage>
        <taxon>unclassified sequences</taxon>
        <taxon>metagenomes</taxon>
        <taxon>ecological metagenomes</taxon>
    </lineage>
</organism>
<evidence type="ECO:0000313" key="11">
    <source>
        <dbReference type="EMBL" id="CAB4768263.1"/>
    </source>
</evidence>
<evidence type="ECO:0000256" key="7">
    <source>
        <dbReference type="ARBA" id="ARBA00023136"/>
    </source>
</evidence>
<keyword evidence="6 8" id="KW-1133">Transmembrane helix</keyword>
<feature type="transmembrane region" description="Helical" evidence="8">
    <location>
        <begin position="273"/>
        <end position="290"/>
    </location>
</feature>
<dbReference type="EMBL" id="CAEZZR010000026">
    <property type="protein sequence ID" value="CAB4768263.1"/>
    <property type="molecule type" value="Genomic_DNA"/>
</dbReference>
<keyword evidence="2" id="KW-0813">Transport</keyword>
<dbReference type="EMBL" id="CAFABI010000019">
    <property type="protein sequence ID" value="CAB4822400.1"/>
    <property type="molecule type" value="Genomic_DNA"/>
</dbReference>
<dbReference type="GO" id="GO:0005886">
    <property type="term" value="C:plasma membrane"/>
    <property type="evidence" value="ECO:0007669"/>
    <property type="project" value="UniProtKB-SubCell"/>
</dbReference>
<dbReference type="EMBL" id="CAFBRB010000098">
    <property type="protein sequence ID" value="CAB5076247.1"/>
    <property type="molecule type" value="Genomic_DNA"/>
</dbReference>
<proteinExistence type="predicted"/>
<dbReference type="EMBL" id="CAEZYB010000017">
    <property type="protein sequence ID" value="CAB4697348.1"/>
    <property type="molecule type" value="Genomic_DNA"/>
</dbReference>
<comment type="subcellular location">
    <subcellularLocation>
        <location evidence="1">Cell membrane</location>
        <topology evidence="1">Multi-pass membrane protein</topology>
    </subcellularLocation>
</comment>
<sequence length="323" mass="34053">MTATDTTVEAKKFDIKGLANRYAIIWATLVVFVLLSVTTDNFLSVENLRNILDQQAFVLIIAAFATIVIISGGFDVSLGATYILAPIVGMKVENSTGNLLWMLLAGAAVGLACGLINGFIIAYAKINSFIATLATSFIIFGVAYLVSNGTIQTLSNMNLRKFVTTRVFGITSATIYGVLFIIVAAVLVERMKFGRYVFAVGGNLEAARLAGVRVAKVQIICFTLGGFAAGLAGTLNCIRTTSAQASDDFSVIFAVIAAIVVGGTSIAGGSGAIWRSFVGVFFIAILVNGFNLNGIDPIYQRIIQGVVILLAVGADAFSRSNKD</sequence>
<reference evidence="13" key="1">
    <citation type="submission" date="2020-05" db="EMBL/GenBank/DDBJ databases">
        <authorList>
            <person name="Chiriac C."/>
            <person name="Salcher M."/>
            <person name="Ghai R."/>
            <person name="Kavagutti S V."/>
        </authorList>
    </citation>
    <scope>NUCLEOTIDE SEQUENCE</scope>
</reference>
<dbReference type="PANTHER" id="PTHR32196:SF21">
    <property type="entry name" value="ABC TRANSPORTER PERMEASE PROTEIN YPHD-RELATED"/>
    <property type="match status" value="1"/>
</dbReference>
<evidence type="ECO:0000313" key="9">
    <source>
        <dbReference type="EMBL" id="CAB4651917.1"/>
    </source>
</evidence>
<gene>
    <name evidence="9" type="ORF">UFOPK2254_00206</name>
    <name evidence="10" type="ORF">UFOPK2646_00260</name>
    <name evidence="11" type="ORF">UFOPK2907_00404</name>
    <name evidence="12" type="ORF">UFOPK3197_00283</name>
    <name evidence="13" type="ORF">UFOPK3241_00132</name>
    <name evidence="14" type="ORF">UFOPK3937_00928</name>
    <name evidence="15" type="ORF">UFOPK4401_00914</name>
</gene>
<dbReference type="Pfam" id="PF02653">
    <property type="entry name" value="BPD_transp_2"/>
    <property type="match status" value="1"/>
</dbReference>
<keyword evidence="3" id="KW-1003">Cell membrane</keyword>
<evidence type="ECO:0000313" key="12">
    <source>
        <dbReference type="EMBL" id="CAB4822400.1"/>
    </source>
</evidence>
<protein>
    <submittedName>
        <fullName evidence="13">Unannotated protein</fullName>
    </submittedName>
</protein>
<accession>A0A6J7B779</accession>
<dbReference type="GO" id="GO:0022857">
    <property type="term" value="F:transmembrane transporter activity"/>
    <property type="evidence" value="ECO:0007669"/>
    <property type="project" value="InterPro"/>
</dbReference>
<dbReference type="InterPro" id="IPR001851">
    <property type="entry name" value="ABC_transp_permease"/>
</dbReference>
<evidence type="ECO:0000256" key="4">
    <source>
        <dbReference type="ARBA" id="ARBA00022519"/>
    </source>
</evidence>